<organism evidence="1 2">
    <name type="scientific">Dreissena polymorpha</name>
    <name type="common">Zebra mussel</name>
    <name type="synonym">Mytilus polymorpha</name>
    <dbReference type="NCBI Taxonomy" id="45954"/>
    <lineage>
        <taxon>Eukaryota</taxon>
        <taxon>Metazoa</taxon>
        <taxon>Spiralia</taxon>
        <taxon>Lophotrochozoa</taxon>
        <taxon>Mollusca</taxon>
        <taxon>Bivalvia</taxon>
        <taxon>Autobranchia</taxon>
        <taxon>Heteroconchia</taxon>
        <taxon>Euheterodonta</taxon>
        <taxon>Imparidentia</taxon>
        <taxon>Neoheterodontei</taxon>
        <taxon>Myida</taxon>
        <taxon>Dreissenoidea</taxon>
        <taxon>Dreissenidae</taxon>
        <taxon>Dreissena</taxon>
    </lineage>
</organism>
<protein>
    <submittedName>
        <fullName evidence="1">Uncharacterized protein</fullName>
    </submittedName>
</protein>
<proteinExistence type="predicted"/>
<evidence type="ECO:0000313" key="1">
    <source>
        <dbReference type="EMBL" id="KAH3690648.1"/>
    </source>
</evidence>
<reference evidence="1" key="2">
    <citation type="submission" date="2020-11" db="EMBL/GenBank/DDBJ databases">
        <authorList>
            <person name="McCartney M.A."/>
            <person name="Auch B."/>
            <person name="Kono T."/>
            <person name="Mallez S."/>
            <person name="Becker A."/>
            <person name="Gohl D.M."/>
            <person name="Silverstein K.A.T."/>
            <person name="Koren S."/>
            <person name="Bechman K.B."/>
            <person name="Herman A."/>
            <person name="Abrahante J.E."/>
            <person name="Garbe J."/>
        </authorList>
    </citation>
    <scope>NUCLEOTIDE SEQUENCE</scope>
    <source>
        <strain evidence="1">Duluth1</strain>
        <tissue evidence="1">Whole animal</tissue>
    </source>
</reference>
<gene>
    <name evidence="1" type="ORF">DPMN_193595</name>
</gene>
<evidence type="ECO:0000313" key="2">
    <source>
        <dbReference type="Proteomes" id="UP000828390"/>
    </source>
</evidence>
<keyword evidence="2" id="KW-1185">Reference proteome</keyword>
<sequence>MTLKNSVIKGYHVFMIRPFITSPPTQLIVDRDYSNKKDPDACLVWLPALETFPISVHDTVTDEKRQLKLSDIAGLPIGHVPKIFSNFFSLIINEGGTITAQVTGEPVPSFPPWPAPNEEGGGVVLPCNYVINHSDIKATFSKLCLFLEKSPEGSAMDLSIETTPKA</sequence>
<comment type="caution">
    <text evidence="1">The sequence shown here is derived from an EMBL/GenBank/DDBJ whole genome shotgun (WGS) entry which is preliminary data.</text>
</comment>
<reference evidence="1" key="1">
    <citation type="journal article" date="2019" name="bioRxiv">
        <title>The Genome of the Zebra Mussel, Dreissena polymorpha: A Resource for Invasive Species Research.</title>
        <authorList>
            <person name="McCartney M.A."/>
            <person name="Auch B."/>
            <person name="Kono T."/>
            <person name="Mallez S."/>
            <person name="Zhang Y."/>
            <person name="Obille A."/>
            <person name="Becker A."/>
            <person name="Abrahante J.E."/>
            <person name="Garbe J."/>
            <person name="Badalamenti J.P."/>
            <person name="Herman A."/>
            <person name="Mangelson H."/>
            <person name="Liachko I."/>
            <person name="Sullivan S."/>
            <person name="Sone E.D."/>
            <person name="Koren S."/>
            <person name="Silverstein K.A.T."/>
            <person name="Beckman K.B."/>
            <person name="Gohl D.M."/>
        </authorList>
    </citation>
    <scope>NUCLEOTIDE SEQUENCE</scope>
    <source>
        <strain evidence="1">Duluth1</strain>
        <tissue evidence="1">Whole animal</tissue>
    </source>
</reference>
<dbReference type="AlphaFoldDB" id="A0A9D3Y2B3"/>
<dbReference type="EMBL" id="JAIWYP010000057">
    <property type="protein sequence ID" value="KAH3690648.1"/>
    <property type="molecule type" value="Genomic_DNA"/>
</dbReference>
<accession>A0A9D3Y2B3</accession>
<dbReference type="Proteomes" id="UP000828390">
    <property type="component" value="Unassembled WGS sequence"/>
</dbReference>
<name>A0A9D3Y2B3_DREPO</name>